<accession>A0A0G0YSZ7</accession>
<evidence type="ECO:0000313" key="3">
    <source>
        <dbReference type="Proteomes" id="UP000034493"/>
    </source>
</evidence>
<reference evidence="2 3" key="1">
    <citation type="journal article" date="2015" name="Nature">
        <title>rRNA introns, odd ribosomes, and small enigmatic genomes across a large radiation of phyla.</title>
        <authorList>
            <person name="Brown C.T."/>
            <person name="Hug L.A."/>
            <person name="Thomas B.C."/>
            <person name="Sharon I."/>
            <person name="Castelle C.J."/>
            <person name="Singh A."/>
            <person name="Wilkins M.J."/>
            <person name="Williams K.H."/>
            <person name="Banfield J.F."/>
        </authorList>
    </citation>
    <scope>NUCLEOTIDE SEQUENCE [LARGE SCALE GENOMIC DNA]</scope>
</reference>
<dbReference type="EMBL" id="LCBC01000019">
    <property type="protein sequence ID" value="KKS03528.1"/>
    <property type="molecule type" value="Genomic_DNA"/>
</dbReference>
<proteinExistence type="predicted"/>
<keyword evidence="1" id="KW-0812">Transmembrane</keyword>
<organism evidence="2 3">
    <name type="scientific">Candidatus Curtissbacteria bacterium GW2011_GWA2_41_24</name>
    <dbReference type="NCBI Taxonomy" id="1618411"/>
    <lineage>
        <taxon>Bacteria</taxon>
        <taxon>Candidatus Curtissiibacteriota</taxon>
    </lineage>
</organism>
<keyword evidence="1" id="KW-1133">Transmembrane helix</keyword>
<sequence>MTRWGDHMDPAKRNIYLIAAVAFIAIVVAVYFLFIFQKGPKTVKPQEVSGEVKELSEIDLNKRPFVTLTPTSDGAEILISIENMSSFDRIEYELTYLADNPQIAGEKIQRGSTGTDVNTKEQKYKKSILLGTASKGTRSPDKGVTDGILTMHLFKGENYFVIISDTVGAPANGQFDIANVVFPVYGSFSVAPQFTKSADLLIKFTQDAKSFQLYSYNHTDSKWTKLDSSYDANSKTVSAKVNSFATFVVVSSK</sequence>
<comment type="caution">
    <text evidence="2">The sequence shown here is derived from an EMBL/GenBank/DDBJ whole genome shotgun (WGS) entry which is preliminary data.</text>
</comment>
<evidence type="ECO:0000313" key="2">
    <source>
        <dbReference type="EMBL" id="KKS03528.1"/>
    </source>
</evidence>
<gene>
    <name evidence="2" type="ORF">UU56_C0019G0006</name>
</gene>
<evidence type="ECO:0000256" key="1">
    <source>
        <dbReference type="SAM" id="Phobius"/>
    </source>
</evidence>
<name>A0A0G0YSZ7_9BACT</name>
<dbReference type="Proteomes" id="UP000034493">
    <property type="component" value="Unassembled WGS sequence"/>
</dbReference>
<dbReference type="AlphaFoldDB" id="A0A0G0YSZ7"/>
<keyword evidence="1" id="KW-0472">Membrane</keyword>
<feature type="transmembrane region" description="Helical" evidence="1">
    <location>
        <begin position="15"/>
        <end position="36"/>
    </location>
</feature>
<protein>
    <submittedName>
        <fullName evidence="2">Uncharacterized protein</fullName>
    </submittedName>
</protein>